<reference evidence="1" key="2">
    <citation type="submission" date="2023-04" db="EMBL/GenBank/DDBJ databases">
        <authorList>
            <person name="Bruccoleri R.E."/>
            <person name="Oakeley E.J."/>
            <person name="Faust A.-M."/>
            <person name="Dessus-Babus S."/>
            <person name="Altorfer M."/>
            <person name="Burckhardt D."/>
            <person name="Oertli M."/>
            <person name="Naumann U."/>
            <person name="Petersen F."/>
            <person name="Wong J."/>
        </authorList>
    </citation>
    <scope>NUCLEOTIDE SEQUENCE</scope>
    <source>
        <strain evidence="1">GSM-AAB239-AS_SAM_17_03QT</strain>
        <tissue evidence="1">Leaf</tissue>
    </source>
</reference>
<evidence type="ECO:0000313" key="2">
    <source>
        <dbReference type="Proteomes" id="UP001140949"/>
    </source>
</evidence>
<protein>
    <submittedName>
        <fullName evidence="1">Uncharacterized protein</fullName>
    </submittedName>
</protein>
<organism evidence="1 2">
    <name type="scientific">Iris pallida</name>
    <name type="common">Sweet iris</name>
    <dbReference type="NCBI Taxonomy" id="29817"/>
    <lineage>
        <taxon>Eukaryota</taxon>
        <taxon>Viridiplantae</taxon>
        <taxon>Streptophyta</taxon>
        <taxon>Embryophyta</taxon>
        <taxon>Tracheophyta</taxon>
        <taxon>Spermatophyta</taxon>
        <taxon>Magnoliopsida</taxon>
        <taxon>Liliopsida</taxon>
        <taxon>Asparagales</taxon>
        <taxon>Iridaceae</taxon>
        <taxon>Iridoideae</taxon>
        <taxon>Irideae</taxon>
        <taxon>Iris</taxon>
    </lineage>
</organism>
<dbReference type="AlphaFoldDB" id="A0AAX6HHS4"/>
<name>A0AAX6HHS4_IRIPA</name>
<gene>
    <name evidence="1" type="ORF">M6B38_313015</name>
</gene>
<proteinExistence type="predicted"/>
<keyword evidence="2" id="KW-1185">Reference proteome</keyword>
<evidence type="ECO:0000313" key="1">
    <source>
        <dbReference type="EMBL" id="KAJ6840167.1"/>
    </source>
</evidence>
<reference evidence="1" key="1">
    <citation type="journal article" date="2023" name="GigaByte">
        <title>Genome assembly of the bearded iris, Iris pallida Lam.</title>
        <authorList>
            <person name="Bruccoleri R.E."/>
            <person name="Oakeley E.J."/>
            <person name="Faust A.M.E."/>
            <person name="Altorfer M."/>
            <person name="Dessus-Babus S."/>
            <person name="Burckhardt D."/>
            <person name="Oertli M."/>
            <person name="Naumann U."/>
            <person name="Petersen F."/>
            <person name="Wong J."/>
        </authorList>
    </citation>
    <scope>NUCLEOTIDE SEQUENCE</scope>
    <source>
        <strain evidence="1">GSM-AAB239-AS_SAM_17_03QT</strain>
    </source>
</reference>
<dbReference type="Proteomes" id="UP001140949">
    <property type="component" value="Unassembled WGS sequence"/>
</dbReference>
<accession>A0AAX6HHS4</accession>
<dbReference type="EMBL" id="JANAVB010009596">
    <property type="protein sequence ID" value="KAJ6840167.1"/>
    <property type="molecule type" value="Genomic_DNA"/>
</dbReference>
<sequence>MIDWLLQFLQIFLEMFELFLLCWRDNCELIRSFNEQIFDSVSYFLISIGCVGLCHRLWTRGHLYRTRRSFGIHLSTLQVI</sequence>
<comment type="caution">
    <text evidence="1">The sequence shown here is derived from an EMBL/GenBank/DDBJ whole genome shotgun (WGS) entry which is preliminary data.</text>
</comment>